<dbReference type="RefSeq" id="WP_263370872.1">
    <property type="nucleotide sequence ID" value="NZ_JAGSYD010000002.1"/>
</dbReference>
<dbReference type="PROSITE" id="PS51257">
    <property type="entry name" value="PROKAR_LIPOPROTEIN"/>
    <property type="match status" value="1"/>
</dbReference>
<gene>
    <name evidence="6" type="ORF">ACFQBQ_16905</name>
</gene>
<dbReference type="CDD" id="cd00995">
    <property type="entry name" value="PBP2_NikA_DppA_OppA_like"/>
    <property type="match status" value="1"/>
</dbReference>
<dbReference type="PIRSF" id="PIRSF002741">
    <property type="entry name" value="MppA"/>
    <property type="match status" value="1"/>
</dbReference>
<feature type="chain" id="PRO_5046242930" evidence="4">
    <location>
        <begin position="22"/>
        <end position="513"/>
    </location>
</feature>
<keyword evidence="7" id="KW-1185">Reference proteome</keyword>
<organism evidence="6 7">
    <name type="scientific">Granulicella cerasi</name>
    <dbReference type="NCBI Taxonomy" id="741063"/>
    <lineage>
        <taxon>Bacteria</taxon>
        <taxon>Pseudomonadati</taxon>
        <taxon>Acidobacteriota</taxon>
        <taxon>Terriglobia</taxon>
        <taxon>Terriglobales</taxon>
        <taxon>Acidobacteriaceae</taxon>
        <taxon>Granulicella</taxon>
    </lineage>
</organism>
<evidence type="ECO:0000259" key="5">
    <source>
        <dbReference type="Pfam" id="PF00496"/>
    </source>
</evidence>
<comment type="caution">
    <text evidence="6">The sequence shown here is derived from an EMBL/GenBank/DDBJ whole genome shotgun (WGS) entry which is preliminary data.</text>
</comment>
<comment type="similarity">
    <text evidence="1">Belongs to the bacterial solute-binding protein 5 family.</text>
</comment>
<dbReference type="InterPro" id="IPR039424">
    <property type="entry name" value="SBP_5"/>
</dbReference>
<evidence type="ECO:0000256" key="1">
    <source>
        <dbReference type="ARBA" id="ARBA00005695"/>
    </source>
</evidence>
<evidence type="ECO:0000313" key="7">
    <source>
        <dbReference type="Proteomes" id="UP001596391"/>
    </source>
</evidence>
<keyword evidence="2" id="KW-0813">Transport</keyword>
<dbReference type="PANTHER" id="PTHR30290:SF9">
    <property type="entry name" value="OLIGOPEPTIDE-BINDING PROTEIN APPA"/>
    <property type="match status" value="1"/>
</dbReference>
<keyword evidence="3 4" id="KW-0732">Signal</keyword>
<dbReference type="PANTHER" id="PTHR30290">
    <property type="entry name" value="PERIPLASMIC BINDING COMPONENT OF ABC TRANSPORTER"/>
    <property type="match status" value="1"/>
</dbReference>
<dbReference type="InterPro" id="IPR030678">
    <property type="entry name" value="Peptide/Ni-bd"/>
</dbReference>
<evidence type="ECO:0000256" key="2">
    <source>
        <dbReference type="ARBA" id="ARBA00022448"/>
    </source>
</evidence>
<evidence type="ECO:0000256" key="4">
    <source>
        <dbReference type="SAM" id="SignalP"/>
    </source>
</evidence>
<feature type="domain" description="Solute-binding protein family 5" evidence="5">
    <location>
        <begin position="71"/>
        <end position="423"/>
    </location>
</feature>
<accession>A0ABW1ZEB6</accession>
<proteinExistence type="inferred from homology"/>
<dbReference type="EMBL" id="JBHSWI010000001">
    <property type="protein sequence ID" value="MFC6647218.1"/>
    <property type="molecule type" value="Genomic_DNA"/>
</dbReference>
<dbReference type="Gene3D" id="3.40.190.10">
    <property type="entry name" value="Periplasmic binding protein-like II"/>
    <property type="match status" value="1"/>
</dbReference>
<protein>
    <submittedName>
        <fullName evidence="6">ABC transporter substrate-binding protein</fullName>
    </submittedName>
</protein>
<dbReference type="Gene3D" id="3.10.105.10">
    <property type="entry name" value="Dipeptide-binding Protein, Domain 3"/>
    <property type="match status" value="1"/>
</dbReference>
<dbReference type="Pfam" id="PF00496">
    <property type="entry name" value="SBP_bac_5"/>
    <property type="match status" value="1"/>
</dbReference>
<dbReference type="SUPFAM" id="SSF53850">
    <property type="entry name" value="Periplasmic binding protein-like II"/>
    <property type="match status" value="1"/>
</dbReference>
<sequence length="513" mass="56739">MRSSLRVTLASLCLLAMTACSTNKRTPGELRFLIESSPNNLDLRQGTDAQSERVGALIYEPLVHRDAQFHLQPWLAQSWERQDANTWVFHLRPNVHFHDGHIMTSSDVAWTLRSMSNGALVSAKASAYAKIASIETPDRLTMIVHTSAPDASLLFNLSDGLFGVVRDGAGRDEGLHPVGTGPFRFASQTQDKDVVLERHDAYWGEGASIPRLRFDVVPDAITMALEMKRGSADVEANAITLDEVAALEKTPSIEASSTPSTTVIYAQFNVADPALSDVRVRQAIAYALDKPAIISTLWHGKAIEADSLLPPGHWARASDRDLQQYPHSLKHAMELLDQAGLKPDKDGVRLRFTLKTSTDEMTRVLAQAVQQQLRRAGIAMAIRPAEFGTFYADITHGAFQMYILRWTGASNLDPDIFRYAYSSASFPPKGGNRGHYRNDRVDALLKQAAAATDESQRRALYVEVQKILAVDLPSIPLWYPSNVVLHSQRVVDVQPDASGSFSFLRSAKLRQQK</sequence>
<name>A0ABW1ZEB6_9BACT</name>
<dbReference type="Gene3D" id="3.90.76.10">
    <property type="entry name" value="Dipeptide-binding Protein, Domain 1"/>
    <property type="match status" value="1"/>
</dbReference>
<dbReference type="Proteomes" id="UP001596391">
    <property type="component" value="Unassembled WGS sequence"/>
</dbReference>
<evidence type="ECO:0000313" key="6">
    <source>
        <dbReference type="EMBL" id="MFC6647218.1"/>
    </source>
</evidence>
<reference evidence="7" key="1">
    <citation type="journal article" date="2019" name="Int. J. Syst. Evol. Microbiol.">
        <title>The Global Catalogue of Microorganisms (GCM) 10K type strain sequencing project: providing services to taxonomists for standard genome sequencing and annotation.</title>
        <authorList>
            <consortium name="The Broad Institute Genomics Platform"/>
            <consortium name="The Broad Institute Genome Sequencing Center for Infectious Disease"/>
            <person name="Wu L."/>
            <person name="Ma J."/>
        </authorList>
    </citation>
    <scope>NUCLEOTIDE SEQUENCE [LARGE SCALE GENOMIC DNA]</scope>
    <source>
        <strain evidence="7">CGMCC 1.16026</strain>
    </source>
</reference>
<dbReference type="InterPro" id="IPR000914">
    <property type="entry name" value="SBP_5_dom"/>
</dbReference>
<feature type="signal peptide" evidence="4">
    <location>
        <begin position="1"/>
        <end position="21"/>
    </location>
</feature>
<evidence type="ECO:0000256" key="3">
    <source>
        <dbReference type="ARBA" id="ARBA00022729"/>
    </source>
</evidence>